<evidence type="ECO:0000259" key="9">
    <source>
        <dbReference type="Pfam" id="PF12806"/>
    </source>
</evidence>
<dbReference type="Pfam" id="PF00441">
    <property type="entry name" value="Acyl-CoA_dh_1"/>
    <property type="match status" value="1"/>
</dbReference>
<dbReference type="PANTHER" id="PTHR42803:SF3">
    <property type="entry name" value="ACYL-COA DEHYDROGENASE-RELATED"/>
    <property type="match status" value="1"/>
</dbReference>
<dbReference type="SUPFAM" id="SSF47203">
    <property type="entry name" value="Acyl-CoA dehydrogenase C-terminal domain-like"/>
    <property type="match status" value="1"/>
</dbReference>
<dbReference type="STRING" id="296218.AWN68_08035"/>
<dbReference type="SUPFAM" id="SSF56645">
    <property type="entry name" value="Acyl-CoA dehydrogenase NM domain-like"/>
    <property type="match status" value="1"/>
</dbReference>
<comment type="caution">
    <text evidence="10">The sequence shown here is derived from an EMBL/GenBank/DDBJ whole genome shotgun (WGS) entry which is preliminary data.</text>
</comment>
<dbReference type="GO" id="GO:0016627">
    <property type="term" value="F:oxidoreductase activity, acting on the CH-CH group of donors"/>
    <property type="evidence" value="ECO:0007669"/>
    <property type="project" value="InterPro"/>
</dbReference>
<sequence length="602" mass="66981">MPNSSQYTNLNTIKFLMYNIHQTEKLLEANRYSAYDKPSIDLLLDSVKTFCDKSLHPFIKEMDEKPSTFKNGAITIHPQFESILKESGEMGLVAAMFEEKDGGLQLPNIVFHTLYFMMEAANNHVTGYLGLTAGAANLIVSFGSDFLKETYAQKMMSLEWTGTMCLTEPQAGSSLSDVTTTASLQADGTYKINGQKIFISSGDHQFAENIIHLVLARTEGAPSGTKGVSLFVVPKKRIGADGSFGEQQVIVAGEFEKLGQRGYCTAHLAFEDSIGHLVGEENHGLMYMFQMMNEARIATGRMGTGIASAAYYASLQYAKERPQGRKLTSSGKKDLDEEQTLIINHPDVKRMLLFQKAIVEGSLSLVMQAAQYVDLEHISEGEEKERYNLLLELLTPIAKTYPSEKGLEAVSTGLQVLGGYGFCMDFILQQYYRDIRIISIYEGTTGIQSLDLLGRKVGLKKGKVLEWLAEEIQLTIKEASAHDSLQSNIRVLGESLNSIQQVLGTLMPHAQNGDFERYLADASVFMDLFGTVVTGWQWLKIGVSAQTAIESSDNTYSNDFYESKLHTLQFFYKYEMSRCKGLSKTIMNELALTVDMKLSYLD</sequence>
<evidence type="ECO:0000259" key="8">
    <source>
        <dbReference type="Pfam" id="PF02771"/>
    </source>
</evidence>
<dbReference type="Pfam" id="PF12806">
    <property type="entry name" value="Acyl-CoA_dh_C"/>
    <property type="match status" value="1"/>
</dbReference>
<evidence type="ECO:0000259" key="6">
    <source>
        <dbReference type="Pfam" id="PF00441"/>
    </source>
</evidence>
<dbReference type="InterPro" id="IPR025878">
    <property type="entry name" value="Acyl-CoA_dh-like_C_dom"/>
</dbReference>
<gene>
    <name evidence="10" type="ORF">AWN68_08035</name>
</gene>
<dbReference type="InterPro" id="IPR046373">
    <property type="entry name" value="Acyl-CoA_Oxase/DH_mid-dom_sf"/>
</dbReference>
<feature type="domain" description="Acyl-CoA oxidase/dehydrogenase middle" evidence="7">
    <location>
        <begin position="164"/>
        <end position="272"/>
    </location>
</feature>
<evidence type="ECO:0000313" key="10">
    <source>
        <dbReference type="EMBL" id="KYG75484.1"/>
    </source>
</evidence>
<dbReference type="EMBL" id="LRDB01000045">
    <property type="protein sequence ID" value="KYG75484.1"/>
    <property type="molecule type" value="Genomic_DNA"/>
</dbReference>
<evidence type="ECO:0000256" key="5">
    <source>
        <dbReference type="RuleBase" id="RU362125"/>
    </source>
</evidence>
<evidence type="ECO:0000256" key="4">
    <source>
        <dbReference type="ARBA" id="ARBA00022827"/>
    </source>
</evidence>
<dbReference type="Gene3D" id="2.40.110.10">
    <property type="entry name" value="Butyryl-CoA Dehydrogenase, subunit A, domain 2"/>
    <property type="match status" value="1"/>
</dbReference>
<keyword evidence="11" id="KW-1185">Reference proteome</keyword>
<feature type="domain" description="Acetyl-CoA dehydrogenase-like C-terminal" evidence="9">
    <location>
        <begin position="468"/>
        <end position="596"/>
    </location>
</feature>
<feature type="domain" description="Acyl-CoA dehydrogenase/oxidase N-terminal" evidence="8">
    <location>
        <begin position="42"/>
        <end position="158"/>
    </location>
</feature>
<keyword evidence="3 5" id="KW-0285">Flavoprotein</keyword>
<dbReference type="InterPro" id="IPR052166">
    <property type="entry name" value="Diverse_Acyl-CoA_DH"/>
</dbReference>
<dbReference type="RefSeq" id="WP_068416916.1">
    <property type="nucleotide sequence ID" value="NZ_LRDB01000045.1"/>
</dbReference>
<feature type="domain" description="Acyl-CoA dehydrogenase/oxidase C-terminal" evidence="6">
    <location>
        <begin position="282"/>
        <end position="450"/>
    </location>
</feature>
<accession>A0A150X9Y3</accession>
<dbReference type="Gene3D" id="1.20.140.10">
    <property type="entry name" value="Butyryl-CoA Dehydrogenase, subunit A, domain 3"/>
    <property type="match status" value="1"/>
</dbReference>
<evidence type="ECO:0000313" key="11">
    <source>
        <dbReference type="Proteomes" id="UP000075615"/>
    </source>
</evidence>
<protein>
    <submittedName>
        <fullName evidence="10">Acyl-CoA dehydrogenase</fullName>
    </submittedName>
</protein>
<keyword evidence="4 5" id="KW-0274">FAD</keyword>
<evidence type="ECO:0000259" key="7">
    <source>
        <dbReference type="Pfam" id="PF02770"/>
    </source>
</evidence>
<dbReference type="InterPro" id="IPR037069">
    <property type="entry name" value="AcylCoA_DH/ox_N_sf"/>
</dbReference>
<reference evidence="10 11" key="1">
    <citation type="submission" date="2016-01" db="EMBL/GenBank/DDBJ databases">
        <title>Genome sequencing of Roseivirga echinicomitans KMM 6058.</title>
        <authorList>
            <person name="Selvaratnam C."/>
            <person name="Thevarajoo S."/>
            <person name="Goh K.M."/>
            <person name="Ee R."/>
            <person name="Chan K.-G."/>
            <person name="Chong C.S."/>
        </authorList>
    </citation>
    <scope>NUCLEOTIDE SEQUENCE [LARGE SCALE GENOMIC DNA]</scope>
    <source>
        <strain evidence="10 11">KMM 6058</strain>
    </source>
</reference>
<comment type="similarity">
    <text evidence="2 5">Belongs to the acyl-CoA dehydrogenase family.</text>
</comment>
<evidence type="ECO:0000256" key="3">
    <source>
        <dbReference type="ARBA" id="ARBA00022630"/>
    </source>
</evidence>
<dbReference type="GO" id="GO:0050660">
    <property type="term" value="F:flavin adenine dinucleotide binding"/>
    <property type="evidence" value="ECO:0007669"/>
    <property type="project" value="InterPro"/>
</dbReference>
<dbReference type="Pfam" id="PF02770">
    <property type="entry name" value="Acyl-CoA_dh_M"/>
    <property type="match status" value="1"/>
</dbReference>
<evidence type="ECO:0000256" key="1">
    <source>
        <dbReference type="ARBA" id="ARBA00001974"/>
    </source>
</evidence>
<dbReference type="Pfam" id="PF02771">
    <property type="entry name" value="Acyl-CoA_dh_N"/>
    <property type="match status" value="1"/>
</dbReference>
<keyword evidence="5" id="KW-0560">Oxidoreductase</keyword>
<dbReference type="OrthoDB" id="9764422at2"/>
<comment type="cofactor">
    <cofactor evidence="1 5">
        <name>FAD</name>
        <dbReference type="ChEBI" id="CHEBI:57692"/>
    </cofactor>
</comment>
<dbReference type="PANTHER" id="PTHR42803">
    <property type="entry name" value="ACYL-COA DEHYDROGENASE"/>
    <property type="match status" value="1"/>
</dbReference>
<dbReference type="InterPro" id="IPR013786">
    <property type="entry name" value="AcylCoA_DH/ox_N"/>
</dbReference>
<proteinExistence type="inferred from homology"/>
<dbReference type="InterPro" id="IPR006091">
    <property type="entry name" value="Acyl-CoA_Oxase/DH_mid-dom"/>
</dbReference>
<evidence type="ECO:0000256" key="2">
    <source>
        <dbReference type="ARBA" id="ARBA00009347"/>
    </source>
</evidence>
<dbReference type="Proteomes" id="UP000075615">
    <property type="component" value="Unassembled WGS sequence"/>
</dbReference>
<dbReference type="InterPro" id="IPR036250">
    <property type="entry name" value="AcylCo_DH-like_C"/>
</dbReference>
<dbReference type="InterPro" id="IPR009075">
    <property type="entry name" value="AcylCo_DH/oxidase_C"/>
</dbReference>
<dbReference type="InterPro" id="IPR009100">
    <property type="entry name" value="AcylCoA_DH/oxidase_NM_dom_sf"/>
</dbReference>
<dbReference type="AlphaFoldDB" id="A0A150X9Y3"/>
<dbReference type="Gene3D" id="1.10.540.10">
    <property type="entry name" value="Acyl-CoA dehydrogenase/oxidase, N-terminal domain"/>
    <property type="match status" value="1"/>
</dbReference>
<organism evidence="10 11">
    <name type="scientific">Roseivirga echinicomitans</name>
    <dbReference type="NCBI Taxonomy" id="296218"/>
    <lineage>
        <taxon>Bacteria</taxon>
        <taxon>Pseudomonadati</taxon>
        <taxon>Bacteroidota</taxon>
        <taxon>Cytophagia</taxon>
        <taxon>Cytophagales</taxon>
        <taxon>Roseivirgaceae</taxon>
        <taxon>Roseivirga</taxon>
    </lineage>
</organism>
<name>A0A150X9Y3_9BACT</name>